<dbReference type="Proteomes" id="UP000058305">
    <property type="component" value="Chromosome"/>
</dbReference>
<protein>
    <submittedName>
        <fullName evidence="5">Beta-glucosidase</fullName>
    </submittedName>
</protein>
<dbReference type="Pfam" id="PF00232">
    <property type="entry name" value="Glyco_hydro_1"/>
    <property type="match status" value="2"/>
</dbReference>
<dbReference type="OrthoDB" id="9765195at2"/>
<dbReference type="RefSeq" id="WP_067225521.1">
    <property type="nucleotide sequence ID" value="NZ_CP014145.1"/>
</dbReference>
<gene>
    <name evidence="5" type="ORF">AWU67_00645</name>
</gene>
<dbReference type="KEGG" id="mvd:AWU67_00645"/>
<evidence type="ECO:0000313" key="5">
    <source>
        <dbReference type="EMBL" id="AMB57610.1"/>
    </source>
</evidence>
<proteinExistence type="inferred from homology"/>
<keyword evidence="3" id="KW-0326">Glycosidase</keyword>
<evidence type="ECO:0000313" key="6">
    <source>
        <dbReference type="Proteomes" id="UP000058305"/>
    </source>
</evidence>
<dbReference type="PRINTS" id="PR00131">
    <property type="entry name" value="GLHYDRLASE1"/>
</dbReference>
<dbReference type="GO" id="GO:0008422">
    <property type="term" value="F:beta-glucosidase activity"/>
    <property type="evidence" value="ECO:0007669"/>
    <property type="project" value="TreeGrafter"/>
</dbReference>
<dbReference type="InterPro" id="IPR017853">
    <property type="entry name" value="GH"/>
</dbReference>
<dbReference type="PANTHER" id="PTHR10353:SF36">
    <property type="entry name" value="LP05116P"/>
    <property type="match status" value="1"/>
</dbReference>
<reference evidence="5 6" key="1">
    <citation type="journal article" date="2016" name="J. Biotechnol.">
        <title>First complete genome sequence of a species in the genus Microterricola, an extremophilic cold active enzyme producing bacterial strain ERGS5:02 isolated from Sikkim Himalaya.</title>
        <authorList>
            <person name="Himanshu"/>
            <person name="Swarnkar M.K."/>
            <person name="Singh D."/>
            <person name="Kumar R."/>
        </authorList>
    </citation>
    <scope>NUCLEOTIDE SEQUENCE [LARGE SCALE GENOMIC DNA]</scope>
    <source>
        <strain evidence="5 6">ERGS5:02</strain>
    </source>
</reference>
<dbReference type="AlphaFoldDB" id="A0A0Y0MH26"/>
<dbReference type="PANTHER" id="PTHR10353">
    <property type="entry name" value="GLYCOSYL HYDROLASE"/>
    <property type="match status" value="1"/>
</dbReference>
<evidence type="ECO:0000256" key="2">
    <source>
        <dbReference type="ARBA" id="ARBA00022801"/>
    </source>
</evidence>
<keyword evidence="2" id="KW-0378">Hydrolase</keyword>
<organism evidence="5 6">
    <name type="scientific">Microterricola viridarii</name>
    <dbReference type="NCBI Taxonomy" id="412690"/>
    <lineage>
        <taxon>Bacteria</taxon>
        <taxon>Bacillati</taxon>
        <taxon>Actinomycetota</taxon>
        <taxon>Actinomycetes</taxon>
        <taxon>Micrococcales</taxon>
        <taxon>Microbacteriaceae</taxon>
        <taxon>Microterricola</taxon>
    </lineage>
</organism>
<dbReference type="SUPFAM" id="SSF51445">
    <property type="entry name" value="(Trans)glycosidases"/>
    <property type="match status" value="1"/>
</dbReference>
<sequence>MVLGNFPNQFFWGVATAGHQSEGDNRNSDTWFLENVTPTVFAEPSGPACDGYERWSEDLDLVAGMGLSAYRFSVEWARIEPAEGEFDEEALAHYEAIVDGCIARGLAPLITFSHFTQPHWFAKRSAWMDDEAPALFARFCGVVMDRFGDRIAAAVTFNEPNLPQMLAWAGLPDFVADLTRATLDAASAAAGVAKYRSGNVMVAEDFDAMQVGMTAAHTAAKAAIKQRRPELPVGLSIAISDDCAAEGGEATRDAKRADVYDHWLRLARTDDFIGVQNYERLWFGPDGQLAPAAGAVLNEMGSAVDPASLGGAARYAHDVSGVPVLVTEHGASTGDDSVRAAFIEPSLAGLLEAIEDGVPVLGYCHWTLMDNFEWVFGYGHQLGLYSVDRTTFERTAKPSAGVYGAIVAAQRSAVSAGV</sequence>
<keyword evidence="6" id="KW-1185">Reference proteome</keyword>
<dbReference type="EMBL" id="CP014145">
    <property type="protein sequence ID" value="AMB57610.1"/>
    <property type="molecule type" value="Genomic_DNA"/>
</dbReference>
<dbReference type="Gene3D" id="3.20.20.80">
    <property type="entry name" value="Glycosidases"/>
    <property type="match status" value="1"/>
</dbReference>
<dbReference type="InterPro" id="IPR001360">
    <property type="entry name" value="Glyco_hydro_1"/>
</dbReference>
<dbReference type="GO" id="GO:0016052">
    <property type="term" value="P:carbohydrate catabolic process"/>
    <property type="evidence" value="ECO:0007669"/>
    <property type="project" value="TreeGrafter"/>
</dbReference>
<name>A0A0Y0MH26_9MICO</name>
<evidence type="ECO:0000256" key="3">
    <source>
        <dbReference type="ARBA" id="ARBA00023295"/>
    </source>
</evidence>
<evidence type="ECO:0000256" key="1">
    <source>
        <dbReference type="ARBA" id="ARBA00010838"/>
    </source>
</evidence>
<reference evidence="6" key="2">
    <citation type="submission" date="2016-01" db="EMBL/GenBank/DDBJ databases">
        <title>First complete genome sequence of a species in the genus Microterricola, an extremophilic cold active enzyme producing strain ERGS5:02 isolated from Sikkim Himalaya.</title>
        <authorList>
            <person name="Kumar R."/>
            <person name="Singh D."/>
            <person name="Swarnkar M.K."/>
        </authorList>
    </citation>
    <scope>NUCLEOTIDE SEQUENCE [LARGE SCALE GENOMIC DNA]</scope>
    <source>
        <strain evidence="6">ERGS5:02</strain>
    </source>
</reference>
<comment type="similarity">
    <text evidence="1 4">Belongs to the glycosyl hydrolase 1 family.</text>
</comment>
<accession>A0A0Y0MH26</accession>
<evidence type="ECO:0000256" key="4">
    <source>
        <dbReference type="RuleBase" id="RU003690"/>
    </source>
</evidence>
<dbReference type="GO" id="GO:0005829">
    <property type="term" value="C:cytosol"/>
    <property type="evidence" value="ECO:0007669"/>
    <property type="project" value="TreeGrafter"/>
</dbReference>